<comment type="caution">
    <text evidence="1">The sequence shown here is derived from an EMBL/GenBank/DDBJ whole genome shotgun (WGS) entry which is preliminary data.</text>
</comment>
<sequence length="92" mass="11274">MMDKRNKFWRRQQMARVFKVRMIFYTSCGNCVIHDDGSVDNHPHWFELAKEKWAKVYKTTGVPCSCWMCRGEEYDRREYKKEMLRIIEESLD</sequence>
<proteinExistence type="predicted"/>
<dbReference type="Proteomes" id="UP000546007">
    <property type="component" value="Unassembled WGS sequence"/>
</dbReference>
<gene>
    <name evidence="1" type="ORF">GGR14_000007</name>
</gene>
<accession>A0A7W6MWX9</accession>
<evidence type="ECO:0000313" key="1">
    <source>
        <dbReference type="EMBL" id="MBB4024246.1"/>
    </source>
</evidence>
<protein>
    <submittedName>
        <fullName evidence="1">Uncharacterized protein</fullName>
    </submittedName>
</protein>
<reference evidence="1 2" key="1">
    <citation type="submission" date="2020-08" db="EMBL/GenBank/DDBJ databases">
        <title>Genomic Encyclopedia of Type Strains, Phase IV (KMG-IV): sequencing the most valuable type-strain genomes for metagenomic binning, comparative biology and taxonomic classification.</title>
        <authorList>
            <person name="Goeker M."/>
        </authorList>
    </citation>
    <scope>NUCLEOTIDE SEQUENCE [LARGE SCALE GENOMIC DNA]</scope>
    <source>
        <strain evidence="1 2">DSM 105721</strain>
    </source>
</reference>
<name>A0A7W6MWX9_9BACT</name>
<dbReference type="EMBL" id="JACIES010000001">
    <property type="protein sequence ID" value="MBB4024246.1"/>
    <property type="molecule type" value="Genomic_DNA"/>
</dbReference>
<evidence type="ECO:0000313" key="2">
    <source>
        <dbReference type="Proteomes" id="UP000546007"/>
    </source>
</evidence>
<dbReference type="AlphaFoldDB" id="A0A7W6MWX9"/>
<organism evidence="1 2">
    <name type="scientific">Butyricimonas faecihominis</name>
    <dbReference type="NCBI Taxonomy" id="1472416"/>
    <lineage>
        <taxon>Bacteria</taxon>
        <taxon>Pseudomonadati</taxon>
        <taxon>Bacteroidota</taxon>
        <taxon>Bacteroidia</taxon>
        <taxon>Bacteroidales</taxon>
        <taxon>Odoribacteraceae</taxon>
        <taxon>Butyricimonas</taxon>
    </lineage>
</organism>
<keyword evidence="2" id="KW-1185">Reference proteome</keyword>